<evidence type="ECO:0000313" key="2">
    <source>
        <dbReference type="Proteomes" id="UP000502917"/>
    </source>
</evidence>
<dbReference type="Proteomes" id="UP000502917">
    <property type="component" value="Segment"/>
</dbReference>
<gene>
    <name evidence="1" type="ORF">CPYG_00019</name>
</gene>
<accession>M1PQX8</accession>
<dbReference type="EMBL" id="JF974306">
    <property type="protein sequence ID" value="AGF91314.1"/>
    <property type="molecule type" value="Genomic_DNA"/>
</dbReference>
<reference evidence="1 2" key="1">
    <citation type="submission" date="2010-12" db="EMBL/GenBank/DDBJ databases">
        <title>The Genome Sequence of Cyanophage P-SS1.</title>
        <authorList>
            <consortium name="The Broad Institute Genome Sequencing Platform"/>
            <person name="Henn M.R."/>
            <person name="Sullivan M.S."/>
            <person name="Osburne M.S."/>
            <person name="Levin J."/>
            <person name="Malboeuf C."/>
            <person name="Casali M."/>
            <person name="Russ C."/>
            <person name="Lennon N."/>
            <person name="Chapman S.B."/>
            <person name="Erlich R."/>
            <person name="Young S.K."/>
            <person name="Yandava C."/>
            <person name="Zeng Q."/>
            <person name="Alvarado L."/>
            <person name="Anderson S."/>
            <person name="Berlin A."/>
            <person name="Chen Z."/>
            <person name="Freedman E."/>
            <person name="Gellesch M."/>
            <person name="Goldberg J."/>
            <person name="Green L."/>
            <person name="Griggs A."/>
            <person name="Gujja S."/>
            <person name="Heilman E.R."/>
            <person name="Heiman D."/>
            <person name="Hollinger A."/>
            <person name="Howarth C."/>
            <person name="Larson L."/>
            <person name="Mehta T."/>
            <person name="Pearson M."/>
            <person name="Roberts A."/>
            <person name="Ryan E."/>
            <person name="Saif S."/>
            <person name="Shea T."/>
            <person name="Shenoy N."/>
            <person name="Sisk P."/>
            <person name="Stolte C."/>
            <person name="Sykes S."/>
            <person name="White J."/>
            <person name="Yu Q."/>
            <person name="Coleman M.L."/>
            <person name="Huang K.H."/>
            <person name="Weigele P.R."/>
            <person name="DeFrancesco A.S."/>
            <person name="Kern S.E."/>
            <person name="Thompson L.R."/>
            <person name="Fu R."/>
            <person name="Hombeck B."/>
            <person name="Chisholm S.W."/>
            <person name="Haas B."/>
            <person name="Nusbaum C."/>
            <person name="Birren B."/>
        </authorList>
    </citation>
    <scope>NUCLEOTIDE SEQUENCE [LARGE SCALE GENOMIC DNA]</scope>
    <source>
        <strain evidence="1 2">P-SS1</strain>
    </source>
</reference>
<sequence length="71" mass="8638">MVGFKSRTKTLIQFTLFFNLPGTFIMCNRQFTKMLPLKPEIYEALLKQDELDRRQLRPKDYYSKDIFNSRR</sequence>
<proteinExistence type="predicted"/>
<organism evidence="1 2">
    <name type="scientific">Cyanophage P-SS1</name>
    <dbReference type="NCBI Taxonomy" id="889957"/>
    <lineage>
        <taxon>Viruses</taxon>
        <taxon>Duplodnaviria</taxon>
        <taxon>Heunggongvirae</taxon>
        <taxon>Uroviricota</taxon>
        <taxon>Caudoviricetes</taxon>
        <taxon>Pantevenvirales</taxon>
        <taxon>Kyanoviridae</taxon>
        <taxon>Ronodorvirus</taxon>
        <taxon>Ronodorvirus ssm4</taxon>
    </lineage>
</organism>
<evidence type="ECO:0000313" key="1">
    <source>
        <dbReference type="EMBL" id="AGF91314.1"/>
    </source>
</evidence>
<name>M1PQX8_9CAUD</name>
<protein>
    <submittedName>
        <fullName evidence="1">Uncharacterized protein</fullName>
    </submittedName>
</protein>